<organism evidence="3 4">
    <name type="scientific">Glomus cerebriforme</name>
    <dbReference type="NCBI Taxonomy" id="658196"/>
    <lineage>
        <taxon>Eukaryota</taxon>
        <taxon>Fungi</taxon>
        <taxon>Fungi incertae sedis</taxon>
        <taxon>Mucoromycota</taxon>
        <taxon>Glomeromycotina</taxon>
        <taxon>Glomeromycetes</taxon>
        <taxon>Glomerales</taxon>
        <taxon>Glomeraceae</taxon>
        <taxon>Glomus</taxon>
    </lineage>
</organism>
<feature type="region of interest" description="Disordered" evidence="1">
    <location>
        <begin position="1"/>
        <end position="198"/>
    </location>
</feature>
<reference evidence="3 4" key="1">
    <citation type="submission" date="2018-06" db="EMBL/GenBank/DDBJ databases">
        <title>Comparative genomics reveals the genomic features of Rhizophagus irregularis, R. cerebriforme, R. diaphanum and Gigaspora rosea, and their symbiotic lifestyle signature.</title>
        <authorList>
            <person name="Morin E."/>
            <person name="San Clemente H."/>
            <person name="Chen E.C.H."/>
            <person name="De La Providencia I."/>
            <person name="Hainaut M."/>
            <person name="Kuo A."/>
            <person name="Kohler A."/>
            <person name="Murat C."/>
            <person name="Tang N."/>
            <person name="Roy S."/>
            <person name="Loubradou J."/>
            <person name="Henrissat B."/>
            <person name="Grigoriev I.V."/>
            <person name="Corradi N."/>
            <person name="Roux C."/>
            <person name="Martin F.M."/>
        </authorList>
    </citation>
    <scope>NUCLEOTIDE SEQUENCE [LARGE SCALE GENOMIC DNA]</scope>
    <source>
        <strain evidence="3 4">DAOM 227022</strain>
    </source>
</reference>
<dbReference type="OrthoDB" id="5418203at2759"/>
<comment type="caution">
    <text evidence="3">The sequence shown here is derived from an EMBL/GenBank/DDBJ whole genome shotgun (WGS) entry which is preliminary data.</text>
</comment>
<dbReference type="InterPro" id="IPR053800">
    <property type="entry name" value="Thc1_RRM"/>
</dbReference>
<feature type="compositionally biased region" description="Basic and acidic residues" evidence="1">
    <location>
        <begin position="235"/>
        <end position="252"/>
    </location>
</feature>
<feature type="region of interest" description="Disordered" evidence="1">
    <location>
        <begin position="389"/>
        <end position="428"/>
    </location>
</feature>
<feature type="region of interest" description="Disordered" evidence="1">
    <location>
        <begin position="210"/>
        <end position="265"/>
    </location>
</feature>
<protein>
    <recommendedName>
        <fullName evidence="2">Thc1 RRM domain-containing protein</fullName>
    </recommendedName>
</protein>
<feature type="domain" description="Thc1 RRM" evidence="2">
    <location>
        <begin position="286"/>
        <end position="352"/>
    </location>
</feature>
<dbReference type="AlphaFoldDB" id="A0A397TFI9"/>
<dbReference type="EMBL" id="QKYT01000100">
    <property type="protein sequence ID" value="RIA93634.1"/>
    <property type="molecule type" value="Genomic_DNA"/>
</dbReference>
<evidence type="ECO:0000256" key="1">
    <source>
        <dbReference type="SAM" id="MobiDB-lite"/>
    </source>
</evidence>
<dbReference type="Gene3D" id="3.30.70.330">
    <property type="match status" value="1"/>
</dbReference>
<accession>A0A397TFI9</accession>
<evidence type="ECO:0000313" key="3">
    <source>
        <dbReference type="EMBL" id="RIA93634.1"/>
    </source>
</evidence>
<feature type="compositionally biased region" description="Basic residues" evidence="1">
    <location>
        <begin position="253"/>
        <end position="263"/>
    </location>
</feature>
<dbReference type="Pfam" id="PF22877">
    <property type="entry name" value="RRM_Thc1"/>
    <property type="match status" value="1"/>
</dbReference>
<gene>
    <name evidence="3" type="ORF">C1645_819156</name>
</gene>
<dbReference type="PANTHER" id="PTHR21678:SF0">
    <property type="entry name" value="C3H1-TYPE DOMAIN-CONTAINING PROTEIN"/>
    <property type="match status" value="1"/>
</dbReference>
<feature type="compositionally biased region" description="Polar residues" evidence="1">
    <location>
        <begin position="1"/>
        <end position="13"/>
    </location>
</feature>
<feature type="compositionally biased region" description="Low complexity" evidence="1">
    <location>
        <begin position="210"/>
        <end position="222"/>
    </location>
</feature>
<evidence type="ECO:0000313" key="4">
    <source>
        <dbReference type="Proteomes" id="UP000265703"/>
    </source>
</evidence>
<evidence type="ECO:0000259" key="2">
    <source>
        <dbReference type="Pfam" id="PF22877"/>
    </source>
</evidence>
<feature type="compositionally biased region" description="Polar residues" evidence="1">
    <location>
        <begin position="73"/>
        <end position="85"/>
    </location>
</feature>
<dbReference type="InterPro" id="IPR012677">
    <property type="entry name" value="Nucleotide-bd_a/b_plait_sf"/>
</dbReference>
<dbReference type="Proteomes" id="UP000265703">
    <property type="component" value="Unassembled WGS sequence"/>
</dbReference>
<keyword evidence="4" id="KW-1185">Reference proteome</keyword>
<name>A0A397TFI9_9GLOM</name>
<dbReference type="InterPro" id="IPR039884">
    <property type="entry name" value="R3HC1/R3HCL"/>
</dbReference>
<dbReference type="PANTHER" id="PTHR21678">
    <property type="entry name" value="GROWTH INHIBITION AND DIFFERENTIATION RELATED PROTEIN 88"/>
    <property type="match status" value="1"/>
</dbReference>
<feature type="compositionally biased region" description="Basic and acidic residues" evidence="1">
    <location>
        <begin position="403"/>
        <end position="421"/>
    </location>
</feature>
<sequence length="428" mass="47392">MGSATASPETSPTRADKARKSGSEINTPKTRRSLTSEEQSLAGEYADNANNEKLENQDTVVRKGRGNFRGPGSENQPDQQQQATRSPRGRDFDATSLRQYPPKSGGDKTPNKGHNRRKSKSDSKQNSNGVQGSESAGSGSDNNVSDDVTKVTASLENINIGENKNESKPSAQSTTNDSTSSASQGQQNVEEWEKNADGEVKIKSAVSAISPVSPVSPVSSPIDGSPTPFDWASNRQKEGQRNDNSPKNENRGGFKKGHKKSKSSKIEFNFDPDAFEGSTRILDVFDFPASFKTHNLHDIFQEYENMRGGYRIKWMDDTRALIIFEHPATARKAYLDNVTNQLAQIKPYDGPTDFLQKNPNNTQPRARPATTDMVAKRLVHGALGMRVARSPEQRQAENQMLRNARDQREQKRNEFTRRSQDLDAAFNE</sequence>
<feature type="compositionally biased region" description="Polar residues" evidence="1">
    <location>
        <begin position="124"/>
        <end position="189"/>
    </location>
</feature>
<proteinExistence type="predicted"/>